<sequence>MDNVPEAPGMMPSPALAVAAAAMNAVGAGDRAQWLACFAPDAVVHDPVGGSPLDPEGKGLHGRPALELFWDMAVAPHKVAFEIGAMHPAGDEVAVVASVTTRLNTGIEVRYDGVFTYRVNQAGLISSLKAYWDLQPMLAALNGPGSV</sequence>
<reference evidence="2 3" key="1">
    <citation type="journal article" date="2019" name="Int. J. Syst. Evol. Microbiol.">
        <title>The Global Catalogue of Microorganisms (GCM) 10K type strain sequencing project: providing services to taxonomists for standard genome sequencing and annotation.</title>
        <authorList>
            <consortium name="The Broad Institute Genomics Platform"/>
            <consortium name="The Broad Institute Genome Sequencing Center for Infectious Disease"/>
            <person name="Wu L."/>
            <person name="Ma J."/>
        </authorList>
    </citation>
    <scope>NUCLEOTIDE SEQUENCE [LARGE SCALE GENOMIC DNA]</scope>
    <source>
        <strain evidence="2 3">JCM 10696</strain>
    </source>
</reference>
<gene>
    <name evidence="2" type="ORF">GCM10009550_42940</name>
</gene>
<dbReference type="Pfam" id="PF12680">
    <property type="entry name" value="SnoaL_2"/>
    <property type="match status" value="1"/>
</dbReference>
<feature type="domain" description="SnoaL-like" evidence="1">
    <location>
        <begin position="21"/>
        <end position="126"/>
    </location>
</feature>
<proteinExistence type="predicted"/>
<name>A0ABN1RG99_9ACTN</name>
<dbReference type="Gene3D" id="3.10.450.50">
    <property type="match status" value="1"/>
</dbReference>
<evidence type="ECO:0000313" key="2">
    <source>
        <dbReference type="EMBL" id="GAA0956686.1"/>
    </source>
</evidence>
<comment type="caution">
    <text evidence="2">The sequence shown here is derived from an EMBL/GenBank/DDBJ whole genome shotgun (WGS) entry which is preliminary data.</text>
</comment>
<keyword evidence="3" id="KW-1185">Reference proteome</keyword>
<dbReference type="InterPro" id="IPR037401">
    <property type="entry name" value="SnoaL-like"/>
</dbReference>
<dbReference type="Proteomes" id="UP001500665">
    <property type="component" value="Unassembled WGS sequence"/>
</dbReference>
<protein>
    <submittedName>
        <fullName evidence="2">Nuclear transport factor 2 family protein</fullName>
    </submittedName>
</protein>
<evidence type="ECO:0000259" key="1">
    <source>
        <dbReference type="Pfam" id="PF12680"/>
    </source>
</evidence>
<dbReference type="RefSeq" id="WP_344242677.1">
    <property type="nucleotide sequence ID" value="NZ_BAAAHH010000018.1"/>
</dbReference>
<accession>A0ABN1RG99</accession>
<dbReference type="EMBL" id="BAAAHH010000018">
    <property type="protein sequence ID" value="GAA0956686.1"/>
    <property type="molecule type" value="Genomic_DNA"/>
</dbReference>
<organism evidence="2 3">
    <name type="scientific">Actinocorallia libanotica</name>
    <dbReference type="NCBI Taxonomy" id="46162"/>
    <lineage>
        <taxon>Bacteria</taxon>
        <taxon>Bacillati</taxon>
        <taxon>Actinomycetota</taxon>
        <taxon>Actinomycetes</taxon>
        <taxon>Streptosporangiales</taxon>
        <taxon>Thermomonosporaceae</taxon>
        <taxon>Actinocorallia</taxon>
    </lineage>
</organism>
<dbReference type="SUPFAM" id="SSF54427">
    <property type="entry name" value="NTF2-like"/>
    <property type="match status" value="1"/>
</dbReference>
<evidence type="ECO:0000313" key="3">
    <source>
        <dbReference type="Proteomes" id="UP001500665"/>
    </source>
</evidence>
<dbReference type="InterPro" id="IPR032710">
    <property type="entry name" value="NTF2-like_dom_sf"/>
</dbReference>